<evidence type="ECO:0000259" key="6">
    <source>
        <dbReference type="PROSITE" id="PS51011"/>
    </source>
</evidence>
<dbReference type="SMART" id="SM00501">
    <property type="entry name" value="BRIGHT"/>
    <property type="match status" value="1"/>
</dbReference>
<organism evidence="7 8">
    <name type="scientific">Apatococcus fuscideae</name>
    <dbReference type="NCBI Taxonomy" id="2026836"/>
    <lineage>
        <taxon>Eukaryota</taxon>
        <taxon>Viridiplantae</taxon>
        <taxon>Chlorophyta</taxon>
        <taxon>core chlorophytes</taxon>
        <taxon>Trebouxiophyceae</taxon>
        <taxon>Chlorellales</taxon>
        <taxon>Chlorellaceae</taxon>
        <taxon>Apatococcus</taxon>
    </lineage>
</organism>
<accession>A0AAW1TBE7</accession>
<keyword evidence="4" id="KW-0539">Nucleus</keyword>
<dbReference type="PROSITE" id="PS51011">
    <property type="entry name" value="ARID"/>
    <property type="match status" value="1"/>
</dbReference>
<evidence type="ECO:0000256" key="2">
    <source>
        <dbReference type="ARBA" id="ARBA00023125"/>
    </source>
</evidence>
<dbReference type="GO" id="GO:0003677">
    <property type="term" value="F:DNA binding"/>
    <property type="evidence" value="ECO:0007669"/>
    <property type="project" value="UniProtKB-KW"/>
</dbReference>
<dbReference type="InterPro" id="IPR001606">
    <property type="entry name" value="ARID_dom"/>
</dbReference>
<dbReference type="GO" id="GO:0005634">
    <property type="term" value="C:nucleus"/>
    <property type="evidence" value="ECO:0007669"/>
    <property type="project" value="TreeGrafter"/>
</dbReference>
<keyword evidence="1" id="KW-0805">Transcription regulation</keyword>
<proteinExistence type="predicted"/>
<evidence type="ECO:0000256" key="3">
    <source>
        <dbReference type="ARBA" id="ARBA00023163"/>
    </source>
</evidence>
<dbReference type="Proteomes" id="UP001485043">
    <property type="component" value="Unassembled WGS sequence"/>
</dbReference>
<dbReference type="GO" id="GO:0006357">
    <property type="term" value="P:regulation of transcription by RNA polymerase II"/>
    <property type="evidence" value="ECO:0007669"/>
    <property type="project" value="InterPro"/>
</dbReference>
<keyword evidence="2" id="KW-0238">DNA-binding</keyword>
<keyword evidence="3" id="KW-0804">Transcription</keyword>
<gene>
    <name evidence="7" type="ORF">WJX84_010223</name>
</gene>
<dbReference type="AlphaFoldDB" id="A0AAW1TBE7"/>
<dbReference type="Pfam" id="PF01388">
    <property type="entry name" value="ARID"/>
    <property type="match status" value="1"/>
</dbReference>
<evidence type="ECO:0000256" key="1">
    <source>
        <dbReference type="ARBA" id="ARBA00023015"/>
    </source>
</evidence>
<dbReference type="SMART" id="SM01014">
    <property type="entry name" value="ARID"/>
    <property type="match status" value="1"/>
</dbReference>
<dbReference type="InterPro" id="IPR036431">
    <property type="entry name" value="ARID_dom_sf"/>
</dbReference>
<dbReference type="SUPFAM" id="SSF46774">
    <property type="entry name" value="ARID-like"/>
    <property type="match status" value="1"/>
</dbReference>
<reference evidence="7 8" key="1">
    <citation type="journal article" date="2024" name="Nat. Commun.">
        <title>Phylogenomics reveals the evolutionary origins of lichenization in chlorophyte algae.</title>
        <authorList>
            <person name="Puginier C."/>
            <person name="Libourel C."/>
            <person name="Otte J."/>
            <person name="Skaloud P."/>
            <person name="Haon M."/>
            <person name="Grisel S."/>
            <person name="Petersen M."/>
            <person name="Berrin J.G."/>
            <person name="Delaux P.M."/>
            <person name="Dal Grande F."/>
            <person name="Keller J."/>
        </authorList>
    </citation>
    <scope>NUCLEOTIDE SEQUENCE [LARGE SCALE GENOMIC DNA]</scope>
    <source>
        <strain evidence="7 8">SAG 2523</strain>
    </source>
</reference>
<feature type="domain" description="ARID" evidence="6">
    <location>
        <begin position="32"/>
        <end position="126"/>
    </location>
</feature>
<dbReference type="PANTHER" id="PTHR15348">
    <property type="entry name" value="AT-RICH INTERACTIVE DOMAIN-CONTAINING PROTEIN ARID DOMAIN- CONTAINING PROTEIN DEAD RINGER PROTEIN B-CELL REGULATOR OF IGH TRANSCRIPTION BRIGHT"/>
    <property type="match status" value="1"/>
</dbReference>
<evidence type="ECO:0000256" key="4">
    <source>
        <dbReference type="ARBA" id="ARBA00023242"/>
    </source>
</evidence>
<keyword evidence="8" id="KW-1185">Reference proteome</keyword>
<evidence type="ECO:0000256" key="5">
    <source>
        <dbReference type="SAM" id="MobiDB-lite"/>
    </source>
</evidence>
<dbReference type="Gene3D" id="1.10.150.60">
    <property type="entry name" value="ARID DNA-binding domain"/>
    <property type="match status" value="1"/>
</dbReference>
<protein>
    <recommendedName>
        <fullName evidence="6">ARID domain-containing protein</fullName>
    </recommendedName>
</protein>
<feature type="region of interest" description="Disordered" evidence="5">
    <location>
        <begin position="244"/>
        <end position="274"/>
    </location>
</feature>
<dbReference type="PANTHER" id="PTHR15348:SF0">
    <property type="entry name" value="PROTEIN DEAD RINGER"/>
    <property type="match status" value="1"/>
</dbReference>
<feature type="region of interest" description="Disordered" evidence="5">
    <location>
        <begin position="152"/>
        <end position="174"/>
    </location>
</feature>
<dbReference type="EMBL" id="JALJOV010000185">
    <property type="protein sequence ID" value="KAK9866154.1"/>
    <property type="molecule type" value="Genomic_DNA"/>
</dbReference>
<dbReference type="InterPro" id="IPR045147">
    <property type="entry name" value="ARI3A/B/C"/>
</dbReference>
<comment type="caution">
    <text evidence="7">The sequence shown here is derived from an EMBL/GenBank/DDBJ whole genome shotgun (WGS) entry which is preliminary data.</text>
</comment>
<name>A0AAW1TBE7_9CHLO</name>
<dbReference type="CDD" id="cd16100">
    <property type="entry name" value="ARID"/>
    <property type="match status" value="1"/>
</dbReference>
<feature type="region of interest" description="Disordered" evidence="5">
    <location>
        <begin position="1"/>
        <end position="30"/>
    </location>
</feature>
<evidence type="ECO:0000313" key="8">
    <source>
        <dbReference type="Proteomes" id="UP001485043"/>
    </source>
</evidence>
<evidence type="ECO:0000313" key="7">
    <source>
        <dbReference type="EMBL" id="KAK9866154.1"/>
    </source>
</evidence>
<sequence length="667" mass="70295">MPCLSNVCPEGTDPGPEQVPPTERGAVPDGSEAGLNLLMDSLNRHWSREGRPNDKKQWKVNIIGGKQPDLAEFYRLVCMNGGHRAVTVSKIWKRIGEGLQLEGNALGYSLRLCYEKFLLSYEQKYFKPENVLTAVDLERIGRLEVEQSHRAKQAAARKAAKAAEDSAQRPTLQPAGPVSAILQQGHRALDPHAFPHSVAQPSGGRLMPYHPGQLMSSQAPVSSALIAGVAGGQGLPAARVLSSASGEVSGGSRSKRANSGGMPAGNAKKKRRTEISAQQVLLDSQAARAREEMAAKIQAKLDLIAPSIGPVFSVPSDFEDQKMGDICLALDSGVPGAVVWSLNALALITHQSDLLLVKHPGLLDSLLKVMLSGVQHAMDVPMRPAVEYPWQEAAAAPGQAQGWWWESEEGLLRPPEAHLECLTWAICASSILRSLALTPANPHVMQGCVLTAAPILEAQQACPCPALNELASNVLDILCSTVPAASLHQQSAEVVPGLAMLLCDVIEDEESPIRLQEQAACVLGCLARAEGAAAVLGGAAGTWLPRVPHGGLAGMASEGAVLACGLLLQSEAVASAAKALQEITIAVLLPSMANLAPIRDPGALGQAGVLVRVPSQPAGCEGPKELGEGASGRTFLERKKMDRLGWAADGFCLGAPFKCHSSTGREQ</sequence>